<reference evidence="11" key="2">
    <citation type="submission" date="2025-09" db="UniProtKB">
        <authorList>
            <consortium name="Ensembl"/>
        </authorList>
    </citation>
    <scope>IDENTIFICATION</scope>
</reference>
<evidence type="ECO:0000256" key="9">
    <source>
        <dbReference type="HAMAP-Rule" id="MF_03137"/>
    </source>
</evidence>
<dbReference type="PANTHER" id="PTHR43512">
    <property type="entry name" value="TRANSLATION FACTOR GUF1-RELATED"/>
    <property type="match status" value="1"/>
</dbReference>
<proteinExistence type="inferred from homology"/>
<dbReference type="NCBIfam" id="TIGR00231">
    <property type="entry name" value="small_GTP"/>
    <property type="match status" value="1"/>
</dbReference>
<dbReference type="Pfam" id="PF00009">
    <property type="entry name" value="GTP_EFTU"/>
    <property type="match status" value="1"/>
</dbReference>
<dbReference type="PROSITE" id="PS51722">
    <property type="entry name" value="G_TR_2"/>
    <property type="match status" value="1"/>
</dbReference>
<dbReference type="Gene3D" id="3.40.50.300">
    <property type="entry name" value="P-loop containing nucleotide triphosphate hydrolases"/>
    <property type="match status" value="1"/>
</dbReference>
<comment type="catalytic activity">
    <reaction evidence="9">
        <text>GTP + H2O = GDP + phosphate + H(+)</text>
        <dbReference type="Rhea" id="RHEA:19669"/>
        <dbReference type="ChEBI" id="CHEBI:15377"/>
        <dbReference type="ChEBI" id="CHEBI:15378"/>
        <dbReference type="ChEBI" id="CHEBI:37565"/>
        <dbReference type="ChEBI" id="CHEBI:43474"/>
        <dbReference type="ChEBI" id="CHEBI:58189"/>
        <dbReference type="EC" id="3.6.5.n1"/>
    </reaction>
</comment>
<dbReference type="CDD" id="cd03699">
    <property type="entry name" value="EF4_II"/>
    <property type="match status" value="1"/>
</dbReference>
<dbReference type="AlphaFoldDB" id="A0A8C9AMB6"/>
<dbReference type="InterPro" id="IPR000640">
    <property type="entry name" value="EFG_V-like"/>
</dbReference>
<comment type="similarity">
    <text evidence="1">Belongs to the TRAFAC class translation factor GTPase superfamily. Classic translation factor GTPase family. LepA subfamily.</text>
</comment>
<evidence type="ECO:0000256" key="3">
    <source>
        <dbReference type="ARBA" id="ARBA00022792"/>
    </source>
</evidence>
<evidence type="ECO:0000256" key="4">
    <source>
        <dbReference type="ARBA" id="ARBA00022801"/>
    </source>
</evidence>
<dbReference type="CDD" id="cd16260">
    <property type="entry name" value="EF4_III"/>
    <property type="match status" value="1"/>
</dbReference>
<dbReference type="GO" id="GO:0005525">
    <property type="term" value="F:GTP binding"/>
    <property type="evidence" value="ECO:0007669"/>
    <property type="project" value="UniProtKB-UniRule"/>
</dbReference>
<dbReference type="GO" id="GO:0045727">
    <property type="term" value="P:positive regulation of translation"/>
    <property type="evidence" value="ECO:0007669"/>
    <property type="project" value="UniProtKB-UniRule"/>
</dbReference>
<dbReference type="SUPFAM" id="SSF52540">
    <property type="entry name" value="P-loop containing nucleoside triphosphate hydrolases"/>
    <property type="match status" value="1"/>
</dbReference>
<keyword evidence="9" id="KW-0648">Protein biosynthesis</keyword>
<evidence type="ECO:0000313" key="11">
    <source>
        <dbReference type="Ensembl" id="ENSPSMP00000032638.1"/>
    </source>
</evidence>
<keyword evidence="2 9" id="KW-0547">Nucleotide-binding</keyword>
<dbReference type="FunFam" id="3.40.50.300:FF:000078">
    <property type="entry name" value="Elongation factor 4"/>
    <property type="match status" value="1"/>
</dbReference>
<keyword evidence="3 9" id="KW-0999">Mitochondrion inner membrane</keyword>
<dbReference type="Ensembl" id="ENSPSMT00000037642.1">
    <property type="protein sequence ID" value="ENSPSMP00000032638.1"/>
    <property type="gene ID" value="ENSPSMG00000022567.1"/>
</dbReference>
<dbReference type="GO" id="GO:0003924">
    <property type="term" value="F:GTPase activity"/>
    <property type="evidence" value="ECO:0007669"/>
    <property type="project" value="UniProtKB-UniRule"/>
</dbReference>
<dbReference type="CDD" id="cd03709">
    <property type="entry name" value="lepA_C"/>
    <property type="match status" value="1"/>
</dbReference>
<dbReference type="Pfam" id="PF03144">
    <property type="entry name" value="GTP_EFTU_D2"/>
    <property type="match status" value="1"/>
</dbReference>
<comment type="subcellular location">
    <subcellularLocation>
        <location evidence="9">Mitochondrion inner membrane</location>
        <topology evidence="9">Peripheral membrane protein</topology>
        <orientation evidence="9">Matrix side</orientation>
    </subcellularLocation>
</comment>
<evidence type="ECO:0000256" key="7">
    <source>
        <dbReference type="ARBA" id="ARBA00023136"/>
    </source>
</evidence>
<evidence type="ECO:0000256" key="6">
    <source>
        <dbReference type="ARBA" id="ARBA00023134"/>
    </source>
</evidence>
<dbReference type="GO" id="GO:0005743">
    <property type="term" value="C:mitochondrial inner membrane"/>
    <property type="evidence" value="ECO:0007669"/>
    <property type="project" value="UniProtKB-SubCell"/>
</dbReference>
<dbReference type="GeneTree" id="ENSGT00550000074940"/>
<evidence type="ECO:0000259" key="10">
    <source>
        <dbReference type="PROSITE" id="PS51722"/>
    </source>
</evidence>
<dbReference type="InterPro" id="IPR006297">
    <property type="entry name" value="EF-4"/>
</dbReference>
<dbReference type="InterPro" id="IPR004161">
    <property type="entry name" value="EFTu-like_2"/>
</dbReference>
<dbReference type="InterPro" id="IPR031157">
    <property type="entry name" value="G_TR_CS"/>
</dbReference>
<evidence type="ECO:0000256" key="1">
    <source>
        <dbReference type="ARBA" id="ARBA00005454"/>
    </source>
</evidence>
<keyword evidence="12" id="KW-1185">Reference proteome</keyword>
<dbReference type="FunFam" id="3.30.70.870:FF:000004">
    <property type="entry name" value="Translation factor GUF1, mitochondrial"/>
    <property type="match status" value="1"/>
</dbReference>
<dbReference type="PRINTS" id="PR00315">
    <property type="entry name" value="ELONGATNFCT"/>
</dbReference>
<feature type="domain" description="Tr-type G" evidence="10">
    <location>
        <begin position="7"/>
        <end position="188"/>
    </location>
</feature>
<sequence>MSGFPVENIRNFSIIAHVDHGKSTLADRLLELTGAIDKTKNNKQVLDKLQVERERGITVKAQTASLFYNCEGKQYLLNLIDTPGHVDFSYEVSRSLSACQGVLLVVDANEGIQAQTVANFFLAFEAQLSVIPVINKIDLKNADPERVEKQIEKVFDIPSDECIKISAKLGTNVESVLQAVIERIPPPKVHRKNPLRALVFDSTFDQYRGVIANVALFDGVVSKGDKIVSAHTQKTYEVNEVGILNPNEQSTQKLYAGQVGYLIAGMKDVTEAQIGDTLHLHKHPVEPLPGFKSAKPMVFAGMYPIDQSEYNNLKSAIEKLTLNDSSVTVHRDSSLALGAGWRLGFLGLLHMEVFNQRLEQEYNASVILTTPTVPYKAVLSSAKLIKARRAVQKNMMFIDENRVMLKYLFPLNEIVIDFYDSLKSLSSGYASFDYEDAGYQTAELVKMDILLNGNIVEELVTVVHKDKAHLVGKTICERLKDSLPRQLFEIAIQAAIGSKIIARETVKAYRKNVLAKCYGGDITRKMKLLKRQAEGKKRLRKIGNIEVPKEAFIKVLKTQSDK</sequence>
<dbReference type="GO" id="GO:0006412">
    <property type="term" value="P:translation"/>
    <property type="evidence" value="ECO:0007669"/>
    <property type="project" value="UniProtKB-KW"/>
</dbReference>
<evidence type="ECO:0000256" key="8">
    <source>
        <dbReference type="ARBA" id="ARBA00049117"/>
    </source>
</evidence>
<keyword evidence="5 9" id="KW-0496">Mitochondrion</keyword>
<feature type="binding site" evidence="9">
    <location>
        <begin position="81"/>
        <end position="85"/>
    </location>
    <ligand>
        <name>GTP</name>
        <dbReference type="ChEBI" id="CHEBI:37565"/>
    </ligand>
</feature>
<dbReference type="Pfam" id="PF00679">
    <property type="entry name" value="EFG_C"/>
    <property type="match status" value="1"/>
</dbReference>
<keyword evidence="6 9" id="KW-0342">GTP-binding</keyword>
<evidence type="ECO:0000256" key="5">
    <source>
        <dbReference type="ARBA" id="ARBA00023128"/>
    </source>
</evidence>
<evidence type="ECO:0000313" key="12">
    <source>
        <dbReference type="Proteomes" id="UP000694414"/>
    </source>
</evidence>
<accession>A0A8C9AMB6</accession>
<evidence type="ECO:0000256" key="2">
    <source>
        <dbReference type="ARBA" id="ARBA00022741"/>
    </source>
</evidence>
<dbReference type="Gene3D" id="3.30.70.2570">
    <property type="entry name" value="Elongation factor 4, C-terminal domain"/>
    <property type="match status" value="1"/>
</dbReference>
<name>A0A8C9AMB6_PROSS</name>
<dbReference type="InterPro" id="IPR038363">
    <property type="entry name" value="LepA_C_sf"/>
</dbReference>
<dbReference type="Gene3D" id="3.30.70.870">
    <property type="entry name" value="Elongation Factor G (Translational Gtpase), domain 3"/>
    <property type="match status" value="1"/>
</dbReference>
<dbReference type="NCBIfam" id="TIGR01393">
    <property type="entry name" value="lepA"/>
    <property type="match status" value="1"/>
</dbReference>
<comment type="similarity">
    <text evidence="9">Belongs to the GTP-binding elongation factor family. LepA subfamily.</text>
</comment>
<keyword evidence="4 9" id="KW-0378">Hydrolase</keyword>
<dbReference type="FunFam" id="3.30.70.2570:FF:000001">
    <property type="entry name" value="Translation factor GUF1, mitochondrial"/>
    <property type="match status" value="1"/>
</dbReference>
<dbReference type="InterPro" id="IPR005225">
    <property type="entry name" value="Small_GTP-bd"/>
</dbReference>
<dbReference type="PROSITE" id="PS00301">
    <property type="entry name" value="G_TR_1"/>
    <property type="match status" value="1"/>
</dbReference>
<dbReference type="InterPro" id="IPR009000">
    <property type="entry name" value="Transl_B-barrel_sf"/>
</dbReference>
<gene>
    <name evidence="11" type="primary">GUF1</name>
</gene>
<comment type="catalytic activity">
    <reaction evidence="8">
        <text>GTP + H2O = GDP + phosphate + H(+)</text>
        <dbReference type="Rhea" id="RHEA:19669"/>
        <dbReference type="ChEBI" id="CHEBI:15377"/>
        <dbReference type="ChEBI" id="CHEBI:15378"/>
        <dbReference type="ChEBI" id="CHEBI:37565"/>
        <dbReference type="ChEBI" id="CHEBI:43474"/>
        <dbReference type="ChEBI" id="CHEBI:58189"/>
    </reaction>
    <physiologicalReaction direction="left-to-right" evidence="8">
        <dbReference type="Rhea" id="RHEA:19670"/>
    </physiologicalReaction>
</comment>
<organism evidence="11 12">
    <name type="scientific">Prolemur simus</name>
    <name type="common">Greater bamboo lemur</name>
    <name type="synonym">Hapalemur simus</name>
    <dbReference type="NCBI Taxonomy" id="1328070"/>
    <lineage>
        <taxon>Eukaryota</taxon>
        <taxon>Metazoa</taxon>
        <taxon>Chordata</taxon>
        <taxon>Craniata</taxon>
        <taxon>Vertebrata</taxon>
        <taxon>Euteleostomi</taxon>
        <taxon>Mammalia</taxon>
        <taxon>Eutheria</taxon>
        <taxon>Euarchontoglires</taxon>
        <taxon>Primates</taxon>
        <taxon>Strepsirrhini</taxon>
        <taxon>Lemuriformes</taxon>
        <taxon>Lemuridae</taxon>
        <taxon>Prolemur</taxon>
    </lineage>
</organism>
<dbReference type="FunFam" id="2.40.30.10:FF:000015">
    <property type="entry name" value="Translation factor GUF1, mitochondrial"/>
    <property type="match status" value="1"/>
</dbReference>
<dbReference type="InterPro" id="IPR035647">
    <property type="entry name" value="EFG_III/V"/>
</dbReference>
<dbReference type="InterPro" id="IPR027417">
    <property type="entry name" value="P-loop_NTPase"/>
</dbReference>
<feature type="binding site" evidence="9">
    <location>
        <begin position="135"/>
        <end position="138"/>
    </location>
    <ligand>
        <name>GTP</name>
        <dbReference type="ChEBI" id="CHEBI:37565"/>
    </ligand>
</feature>
<dbReference type="GO" id="GO:0005759">
    <property type="term" value="C:mitochondrial matrix"/>
    <property type="evidence" value="ECO:0007669"/>
    <property type="project" value="UniProtKB-UniRule"/>
</dbReference>
<dbReference type="Gene3D" id="2.40.30.10">
    <property type="entry name" value="Translation factors"/>
    <property type="match status" value="1"/>
</dbReference>
<dbReference type="PANTHER" id="PTHR43512:SF7">
    <property type="entry name" value="TRANSLATION FACTOR GUF1, MITOCHONDRIAL"/>
    <property type="match status" value="1"/>
</dbReference>
<comment type="function">
    <text evidence="9">Promotes mitochondrial protein synthesis. May act as a fidelity factor of the translation reaction, by catalyzing a one-codon backward translocation of tRNAs on improperly translocated ribosomes. Binds to mitochondrial ribosomes in a GTP-dependent manner.</text>
</comment>
<dbReference type="InterPro" id="IPR035654">
    <property type="entry name" value="LepA_IV"/>
</dbReference>
<dbReference type="SUPFAM" id="SSF50447">
    <property type="entry name" value="Translation proteins"/>
    <property type="match status" value="1"/>
</dbReference>
<dbReference type="CDD" id="cd01890">
    <property type="entry name" value="LepA"/>
    <property type="match status" value="1"/>
</dbReference>
<dbReference type="Pfam" id="PF06421">
    <property type="entry name" value="LepA_C"/>
    <property type="match status" value="1"/>
</dbReference>
<dbReference type="HAMAP" id="MF_00071">
    <property type="entry name" value="LepA"/>
    <property type="match status" value="1"/>
</dbReference>
<feature type="binding site" evidence="9">
    <location>
        <begin position="16"/>
        <end position="23"/>
    </location>
    <ligand>
        <name>GTP</name>
        <dbReference type="ChEBI" id="CHEBI:37565"/>
    </ligand>
</feature>
<keyword evidence="7 9" id="KW-0472">Membrane</keyword>
<reference evidence="11" key="1">
    <citation type="submission" date="2025-08" db="UniProtKB">
        <authorList>
            <consortium name="Ensembl"/>
        </authorList>
    </citation>
    <scope>IDENTIFICATION</scope>
</reference>
<dbReference type="InterPro" id="IPR013842">
    <property type="entry name" value="LepA_CTD"/>
</dbReference>
<dbReference type="Proteomes" id="UP000694414">
    <property type="component" value="Unplaced"/>
</dbReference>
<dbReference type="Gene3D" id="3.30.70.240">
    <property type="match status" value="1"/>
</dbReference>
<dbReference type="InterPro" id="IPR000795">
    <property type="entry name" value="T_Tr_GTP-bd_dom"/>
</dbReference>
<protein>
    <submittedName>
        <fullName evidence="11">GTP binding elongation factor GUF1</fullName>
    </submittedName>
</protein>
<dbReference type="GO" id="GO:0097177">
    <property type="term" value="F:mitochondrial ribosome binding"/>
    <property type="evidence" value="ECO:0007669"/>
    <property type="project" value="TreeGrafter"/>
</dbReference>
<dbReference type="SUPFAM" id="SSF54980">
    <property type="entry name" value="EF-G C-terminal domain-like"/>
    <property type="match status" value="2"/>
</dbReference>